<protein>
    <submittedName>
        <fullName evidence="1">Uncharacterized protein</fullName>
    </submittedName>
</protein>
<reference evidence="1 2" key="1">
    <citation type="journal article" date="2014" name="PLoS ONE">
        <title>Global Analysis of Gene Expression Profiles in Physic Nut (Jatropha curcas L.) Seedlings Exposed to Salt Stress.</title>
        <authorList>
            <person name="Zhang L."/>
            <person name="Zhang C."/>
            <person name="Wu P."/>
            <person name="Chen Y."/>
            <person name="Li M."/>
            <person name="Jiang H."/>
            <person name="Wu G."/>
        </authorList>
    </citation>
    <scope>NUCLEOTIDE SEQUENCE [LARGE SCALE GENOMIC DNA]</scope>
    <source>
        <strain evidence="2">cv. GZQX0401</strain>
        <tissue evidence="1">Young leaves</tissue>
    </source>
</reference>
<dbReference type="Proteomes" id="UP000027138">
    <property type="component" value="Unassembled WGS sequence"/>
</dbReference>
<keyword evidence="2" id="KW-1185">Reference proteome</keyword>
<dbReference type="EMBL" id="KK914694">
    <property type="protein sequence ID" value="KDP30315.1"/>
    <property type="molecule type" value="Genomic_DNA"/>
</dbReference>
<evidence type="ECO:0000313" key="2">
    <source>
        <dbReference type="Proteomes" id="UP000027138"/>
    </source>
</evidence>
<dbReference type="AlphaFoldDB" id="A0A067KDJ4"/>
<evidence type="ECO:0000313" key="1">
    <source>
        <dbReference type="EMBL" id="KDP30315.1"/>
    </source>
</evidence>
<gene>
    <name evidence="1" type="ORF">JCGZ_18152</name>
</gene>
<proteinExistence type="predicted"/>
<name>A0A067KDJ4_JATCU</name>
<sequence length="91" mass="10254">MPQSNRLPNVIMVIHTNKAAKMEHFIRLSLVCHTNRVIRHFTTKPGPEALSSPAYFSVSCLVSHATRGWRTILKGERESQGVRLSKLIQAC</sequence>
<organism evidence="1 2">
    <name type="scientific">Jatropha curcas</name>
    <name type="common">Barbados nut</name>
    <dbReference type="NCBI Taxonomy" id="180498"/>
    <lineage>
        <taxon>Eukaryota</taxon>
        <taxon>Viridiplantae</taxon>
        <taxon>Streptophyta</taxon>
        <taxon>Embryophyta</taxon>
        <taxon>Tracheophyta</taxon>
        <taxon>Spermatophyta</taxon>
        <taxon>Magnoliopsida</taxon>
        <taxon>eudicotyledons</taxon>
        <taxon>Gunneridae</taxon>
        <taxon>Pentapetalae</taxon>
        <taxon>rosids</taxon>
        <taxon>fabids</taxon>
        <taxon>Malpighiales</taxon>
        <taxon>Euphorbiaceae</taxon>
        <taxon>Crotonoideae</taxon>
        <taxon>Jatropheae</taxon>
        <taxon>Jatropha</taxon>
    </lineage>
</organism>
<accession>A0A067KDJ4</accession>